<dbReference type="GO" id="GO:0008168">
    <property type="term" value="F:methyltransferase activity"/>
    <property type="evidence" value="ECO:0007669"/>
    <property type="project" value="UniProtKB-KW"/>
</dbReference>
<dbReference type="Gene3D" id="3.40.50.150">
    <property type="entry name" value="Vaccinia Virus protein VP39"/>
    <property type="match status" value="1"/>
</dbReference>
<dbReference type="SUPFAM" id="SSF53335">
    <property type="entry name" value="S-adenosyl-L-methionine-dependent methyltransferases"/>
    <property type="match status" value="1"/>
</dbReference>
<comment type="caution">
    <text evidence="1">The sequence shown here is derived from an EMBL/GenBank/DDBJ whole genome shotgun (WGS) entry which is preliminary data.</text>
</comment>
<proteinExistence type="predicted"/>
<dbReference type="CDD" id="cd02440">
    <property type="entry name" value="AdoMet_MTases"/>
    <property type="match status" value="1"/>
</dbReference>
<dbReference type="Proteomes" id="UP000218427">
    <property type="component" value="Unassembled WGS sequence"/>
</dbReference>
<keyword evidence="1" id="KW-0489">Methyltransferase</keyword>
<evidence type="ECO:0000313" key="2">
    <source>
        <dbReference type="Proteomes" id="UP000218427"/>
    </source>
</evidence>
<gene>
    <name evidence="1" type="ORF">AWR36_005730</name>
</gene>
<dbReference type="InterPro" id="IPR029063">
    <property type="entry name" value="SAM-dependent_MTases_sf"/>
</dbReference>
<dbReference type="RefSeq" id="WP_067082385.1">
    <property type="nucleotide sequence ID" value="NZ_LRFG02000002.1"/>
</dbReference>
<sequence>MAQDYWDTFWKQGFITTFGNTMPNNYQGPLRELWETIFSRVSNGGRVLDIATGSGALACIAAEISDRSGLDLDILAADFAKIPEEINAPEEISRLRKKINFFSNMPCEKLDFPGNHFDLITSQFGIEYSDWSQSLLEVLRTLKSSGSADFFCHREQAKTYQQSESEIKIYKSALENYKIFNAAAIFTKTFVEHGQASRTDSLALNKTINDFRSEFQGRELANMLVADIASQLKKLRTKEADQVAGILIEREAEYSAAQARLEDMLSAALSDSDLQSIIDLAKRIGFKDVSSRDLYQQGELIGAHIHMTK</sequence>
<accession>A0ABX4HZY0</accession>
<dbReference type="Pfam" id="PF01209">
    <property type="entry name" value="Ubie_methyltran"/>
    <property type="match status" value="1"/>
</dbReference>
<evidence type="ECO:0000313" key="1">
    <source>
        <dbReference type="EMBL" id="PCO05518.1"/>
    </source>
</evidence>
<name>A0ABX4HZY0_9GAMM</name>
<keyword evidence="1" id="KW-0808">Transferase</keyword>
<organism evidence="1 2">
    <name type="scientific">Microbulbifer flavimaris</name>
    <dbReference type="NCBI Taxonomy" id="1781068"/>
    <lineage>
        <taxon>Bacteria</taxon>
        <taxon>Pseudomonadati</taxon>
        <taxon>Pseudomonadota</taxon>
        <taxon>Gammaproteobacteria</taxon>
        <taxon>Cellvibrionales</taxon>
        <taxon>Microbulbiferaceae</taxon>
        <taxon>Microbulbifer</taxon>
    </lineage>
</organism>
<reference evidence="1" key="1">
    <citation type="submission" date="2017-08" db="EMBL/GenBank/DDBJ databases">
        <title>Microbulbifer marisrubri sp. nov., a halophilic alphaproteobacterium isolated from marine sediment of the Yellow Sea, China.</title>
        <authorList>
            <person name="Zhang G."/>
            <person name="Xiong Q."/>
        </authorList>
    </citation>
    <scope>NUCLEOTIDE SEQUENCE [LARGE SCALE GENOMIC DNA]</scope>
    <source>
        <strain evidence="1">WRN-8</strain>
    </source>
</reference>
<dbReference type="GO" id="GO:0032259">
    <property type="term" value="P:methylation"/>
    <property type="evidence" value="ECO:0007669"/>
    <property type="project" value="UniProtKB-KW"/>
</dbReference>
<protein>
    <submittedName>
        <fullName evidence="1">Class I SAM-dependent methyltransferase</fullName>
    </submittedName>
</protein>
<dbReference type="EMBL" id="LRFG02000002">
    <property type="protein sequence ID" value="PCO05518.1"/>
    <property type="molecule type" value="Genomic_DNA"/>
</dbReference>
<keyword evidence="2" id="KW-1185">Reference proteome</keyword>